<evidence type="ECO:0000313" key="1">
    <source>
        <dbReference type="EMBL" id="RZU29691.1"/>
    </source>
</evidence>
<dbReference type="AlphaFoldDB" id="A0A4Q7Y0Z5"/>
<evidence type="ECO:0000313" key="2">
    <source>
        <dbReference type="Proteomes" id="UP000292958"/>
    </source>
</evidence>
<organism evidence="1 2">
    <name type="scientific">Edaphobacter modestus</name>
    <dbReference type="NCBI Taxonomy" id="388466"/>
    <lineage>
        <taxon>Bacteria</taxon>
        <taxon>Pseudomonadati</taxon>
        <taxon>Acidobacteriota</taxon>
        <taxon>Terriglobia</taxon>
        <taxon>Terriglobales</taxon>
        <taxon>Acidobacteriaceae</taxon>
        <taxon>Edaphobacter</taxon>
    </lineage>
</organism>
<keyword evidence="2" id="KW-1185">Reference proteome</keyword>
<reference evidence="1 2" key="1">
    <citation type="submission" date="2019-02" db="EMBL/GenBank/DDBJ databases">
        <title>Genomic Encyclopedia of Archaeal and Bacterial Type Strains, Phase II (KMG-II): from individual species to whole genera.</title>
        <authorList>
            <person name="Goeker M."/>
        </authorList>
    </citation>
    <scope>NUCLEOTIDE SEQUENCE [LARGE SCALE GENOMIC DNA]</scope>
    <source>
        <strain evidence="1 2">DSM 18101</strain>
    </source>
</reference>
<accession>A0A4Q7Y0Z5</accession>
<dbReference type="OrthoDB" id="126447at2"/>
<protein>
    <submittedName>
        <fullName evidence="1">Uncharacterized protein</fullName>
    </submittedName>
</protein>
<comment type="caution">
    <text evidence="1">The sequence shown here is derived from an EMBL/GenBank/DDBJ whole genome shotgun (WGS) entry which is preliminary data.</text>
</comment>
<proteinExistence type="predicted"/>
<gene>
    <name evidence="1" type="ORF">BDD14_6295</name>
</gene>
<sequence>MRIGRTAVRVVLLFSMVGAAKERHYPLPSSAVITIGQLHIDPKTDSTDIDSCKFYHLTESDIRKQFRTYHQIDQKELHDRYSYVYCWIEGTVQVKGKTYIWESHLDNVLITTYPDGVKKMLGGEPSGELSQ</sequence>
<name>A0A4Q7Y0Z5_9BACT</name>
<dbReference type="Proteomes" id="UP000292958">
    <property type="component" value="Unassembled WGS sequence"/>
</dbReference>
<dbReference type="EMBL" id="SHKW01000007">
    <property type="protein sequence ID" value="RZU29691.1"/>
    <property type="molecule type" value="Genomic_DNA"/>
</dbReference>
<dbReference type="RefSeq" id="WP_130424956.1">
    <property type="nucleotide sequence ID" value="NZ_SHKW01000007.1"/>
</dbReference>